<dbReference type="Gene3D" id="1.10.132.50">
    <property type="entry name" value="ATP synthase (C/AC39) subunit, domain 3"/>
    <property type="match status" value="1"/>
</dbReference>
<protein>
    <recommendedName>
        <fullName evidence="6">A-type ATP synthase subunit C</fullName>
    </recommendedName>
</protein>
<keyword evidence="2 6" id="KW-0813">Transport</keyword>
<dbReference type="InterPro" id="IPR036079">
    <property type="entry name" value="ATPase_csu/dsu_sf"/>
</dbReference>
<dbReference type="GO" id="GO:0016787">
    <property type="term" value="F:hydrolase activity"/>
    <property type="evidence" value="ECO:0007669"/>
    <property type="project" value="UniProtKB-KW"/>
</dbReference>
<dbReference type="PANTHER" id="PTHR38682:SF1">
    <property type="entry name" value="V-TYPE ATP SYNTHASE SUBUNIT C"/>
    <property type="match status" value="1"/>
</dbReference>
<sequence>MSTRATDSNYEYVTARVRSRRANLFDEEDYQQLVRMEPSGIARFMEESQYEEEMNALGTRHSGVDLVEHALARNLAKDFEDLLRWASGPLYDDIARYLRKFDAWNVKTILRGIYADTGRESVENDLVRTGEFDEDRLDRLLEADSIEAVVEGLSDTVFGPPLESALDEYESTGTLVPIENAIDRAYYEELLAVRPGESNARRLYLKFLEAEIDFRNARNALRLARSGADTDPAAYFIEGGRLFDESDLAGVADNPDELAARLADSRYGDELDAALDALDDADSLTGFERALDAALAEYAGRLANWYPLSVCPVFAYVLAKEREVDNVRAIARGRAAGLDPETIEEDLVLR</sequence>
<keyword evidence="3 6" id="KW-0375">Hydrogen ion transport</keyword>
<comment type="function">
    <text evidence="6">Component of the A-type ATP synthase that produces ATP from ADP in the presence of a proton gradient across the membrane.</text>
</comment>
<keyword evidence="4 6" id="KW-0406">Ion transport</keyword>
<dbReference type="eggNOG" id="arCOG02459">
    <property type="taxonomic scope" value="Archaea"/>
</dbReference>
<keyword evidence="8" id="KW-1185">Reference proteome</keyword>
<gene>
    <name evidence="6" type="primary">atpC</name>
    <name evidence="7" type="ORF">C447_17082</name>
</gene>
<evidence type="ECO:0000313" key="8">
    <source>
        <dbReference type="Proteomes" id="UP000011566"/>
    </source>
</evidence>
<reference evidence="7 8" key="1">
    <citation type="journal article" date="2014" name="PLoS Genet.">
        <title>Phylogenetically driven sequencing of extremely halophilic archaea reveals strategies for static and dynamic osmo-response.</title>
        <authorList>
            <person name="Becker E.A."/>
            <person name="Seitzer P.M."/>
            <person name="Tritt A."/>
            <person name="Larsen D."/>
            <person name="Krusor M."/>
            <person name="Yao A.I."/>
            <person name="Wu D."/>
            <person name="Madern D."/>
            <person name="Eisen J.A."/>
            <person name="Darling A.E."/>
            <person name="Facciotti M.T."/>
        </authorList>
    </citation>
    <scope>NUCLEOTIDE SEQUENCE [LARGE SCALE GENOMIC DNA]</scope>
    <source>
        <strain evidence="7 8">100A6</strain>
    </source>
</reference>
<dbReference type="EMBL" id="AOMB01000044">
    <property type="protein sequence ID" value="EMA35505.1"/>
    <property type="molecule type" value="Genomic_DNA"/>
</dbReference>
<dbReference type="InterPro" id="IPR044911">
    <property type="entry name" value="V-type_ATPase_csu/dsu_dom_3"/>
</dbReference>
<dbReference type="OrthoDB" id="4272at2157"/>
<evidence type="ECO:0000256" key="6">
    <source>
        <dbReference type="HAMAP-Rule" id="MF_00314"/>
    </source>
</evidence>
<dbReference type="PANTHER" id="PTHR38682">
    <property type="entry name" value="V-TYPE ATP SYNTHASE SUBUNIT C"/>
    <property type="match status" value="1"/>
</dbReference>
<evidence type="ECO:0000256" key="1">
    <source>
        <dbReference type="ARBA" id="ARBA00006709"/>
    </source>
</evidence>
<dbReference type="Proteomes" id="UP000011566">
    <property type="component" value="Unassembled WGS sequence"/>
</dbReference>
<comment type="subunit">
    <text evidence="6">Has multiple subunits with at least A(3), B(3), C, D, E, F, H, I and proteolipid K(x).</text>
</comment>
<comment type="caution">
    <text evidence="7">The sequence shown here is derived from an EMBL/GenBank/DDBJ whole genome shotgun (WGS) entry which is preliminary data.</text>
</comment>
<keyword evidence="6" id="KW-1003">Cell membrane</keyword>
<dbReference type="InterPro" id="IPR014272">
    <property type="entry name" value="ATPase_V0-cplx_csu"/>
</dbReference>
<dbReference type="InterPro" id="IPR035067">
    <property type="entry name" value="V-type_ATPase_csu/dsu"/>
</dbReference>
<dbReference type="GO" id="GO:0005886">
    <property type="term" value="C:plasma membrane"/>
    <property type="evidence" value="ECO:0007669"/>
    <property type="project" value="UniProtKB-SubCell"/>
</dbReference>
<comment type="similarity">
    <text evidence="1 6">Belongs to the V-ATPase V0D/AC39 subunit family.</text>
</comment>
<evidence type="ECO:0000256" key="5">
    <source>
        <dbReference type="ARBA" id="ARBA00023310"/>
    </source>
</evidence>
<keyword evidence="6" id="KW-0472">Membrane</keyword>
<evidence type="ECO:0000256" key="2">
    <source>
        <dbReference type="ARBA" id="ARBA00022448"/>
    </source>
</evidence>
<proteinExistence type="inferred from homology"/>
<dbReference type="GO" id="GO:0042777">
    <property type="term" value="P:proton motive force-driven plasma membrane ATP synthesis"/>
    <property type="evidence" value="ECO:0007669"/>
    <property type="project" value="UniProtKB-UniRule"/>
</dbReference>
<dbReference type="RefSeq" id="WP_007696068.1">
    <property type="nucleotide sequence ID" value="NZ_AOMB01000044.1"/>
</dbReference>
<dbReference type="AlphaFoldDB" id="M0LTU5"/>
<dbReference type="NCBIfam" id="TIGR02923">
    <property type="entry name" value="AhaC"/>
    <property type="match status" value="1"/>
</dbReference>
<dbReference type="GO" id="GO:0046961">
    <property type="term" value="F:proton-transporting ATPase activity, rotational mechanism"/>
    <property type="evidence" value="ECO:0007669"/>
    <property type="project" value="InterPro"/>
</dbReference>
<dbReference type="InterPro" id="IPR050873">
    <property type="entry name" value="V-ATPase_V0D/AC39_subunit"/>
</dbReference>
<evidence type="ECO:0000313" key="7">
    <source>
        <dbReference type="EMBL" id="EMA35505.1"/>
    </source>
</evidence>
<dbReference type="GO" id="GO:0046933">
    <property type="term" value="F:proton-transporting ATP synthase activity, rotational mechanism"/>
    <property type="evidence" value="ECO:0007669"/>
    <property type="project" value="UniProtKB-UniRule"/>
</dbReference>
<organism evidence="7 8">
    <name type="scientific">Halococcus hamelinensis 100A6</name>
    <dbReference type="NCBI Taxonomy" id="1132509"/>
    <lineage>
        <taxon>Archaea</taxon>
        <taxon>Methanobacteriati</taxon>
        <taxon>Methanobacteriota</taxon>
        <taxon>Stenosarchaea group</taxon>
        <taxon>Halobacteria</taxon>
        <taxon>Halobacteriales</taxon>
        <taxon>Halococcaceae</taxon>
        <taxon>Halococcus</taxon>
    </lineage>
</organism>
<keyword evidence="5 6" id="KW-0066">ATP synthesis</keyword>
<dbReference type="GO" id="GO:0005524">
    <property type="term" value="F:ATP binding"/>
    <property type="evidence" value="ECO:0007669"/>
    <property type="project" value="UniProtKB-UniRule"/>
</dbReference>
<evidence type="ECO:0000256" key="4">
    <source>
        <dbReference type="ARBA" id="ARBA00023065"/>
    </source>
</evidence>
<dbReference type="Pfam" id="PF01992">
    <property type="entry name" value="vATP-synt_AC39"/>
    <property type="match status" value="1"/>
</dbReference>
<dbReference type="SUPFAM" id="SSF103486">
    <property type="entry name" value="V-type ATP synthase subunit C"/>
    <property type="match status" value="1"/>
</dbReference>
<dbReference type="HAMAP" id="MF_00314">
    <property type="entry name" value="ATP_synth_C_arch"/>
    <property type="match status" value="1"/>
</dbReference>
<dbReference type="NCBIfam" id="NF002265">
    <property type="entry name" value="PRK01198.1-1"/>
    <property type="match status" value="1"/>
</dbReference>
<dbReference type="InterPro" id="IPR002843">
    <property type="entry name" value="ATPase_V0-cplx_csu/dsu"/>
</dbReference>
<name>M0LTU5_9EURY</name>
<dbReference type="PATRIC" id="fig|1132509.6.peg.3959"/>
<keyword evidence="7" id="KW-0378">Hydrolase</keyword>
<dbReference type="Gene3D" id="1.20.1690.10">
    <property type="entry name" value="V-type ATP synthase subunit C domain"/>
    <property type="match status" value="2"/>
</dbReference>
<accession>M0LTU5</accession>
<comment type="subcellular location">
    <subcellularLocation>
        <location evidence="6">Cell membrane</location>
        <topology evidence="6">Peripheral membrane protein</topology>
    </subcellularLocation>
</comment>
<evidence type="ECO:0000256" key="3">
    <source>
        <dbReference type="ARBA" id="ARBA00022781"/>
    </source>
</evidence>
<dbReference type="GO" id="GO:0033179">
    <property type="term" value="C:proton-transporting V-type ATPase, V0 domain"/>
    <property type="evidence" value="ECO:0007669"/>
    <property type="project" value="InterPro"/>
</dbReference>